<evidence type="ECO:0000313" key="1">
    <source>
        <dbReference type="EMBL" id="KAH0550057.1"/>
    </source>
</evidence>
<organism evidence="1 2">
    <name type="scientific">Cotesia glomerata</name>
    <name type="common">Lepidopteran parasitic wasp</name>
    <name type="synonym">Apanteles glomeratus</name>
    <dbReference type="NCBI Taxonomy" id="32391"/>
    <lineage>
        <taxon>Eukaryota</taxon>
        <taxon>Metazoa</taxon>
        <taxon>Ecdysozoa</taxon>
        <taxon>Arthropoda</taxon>
        <taxon>Hexapoda</taxon>
        <taxon>Insecta</taxon>
        <taxon>Pterygota</taxon>
        <taxon>Neoptera</taxon>
        <taxon>Endopterygota</taxon>
        <taxon>Hymenoptera</taxon>
        <taxon>Apocrita</taxon>
        <taxon>Ichneumonoidea</taxon>
        <taxon>Braconidae</taxon>
        <taxon>Microgastrinae</taxon>
        <taxon>Cotesia</taxon>
    </lineage>
</organism>
<accession>A0AAV7IG09</accession>
<evidence type="ECO:0000313" key="2">
    <source>
        <dbReference type="Proteomes" id="UP000826195"/>
    </source>
</evidence>
<gene>
    <name evidence="1" type="ORF">KQX54_017144</name>
</gene>
<keyword evidence="2" id="KW-1185">Reference proteome</keyword>
<name>A0AAV7IG09_COTGL</name>
<dbReference type="AlphaFoldDB" id="A0AAV7IG09"/>
<reference evidence="1 2" key="1">
    <citation type="journal article" date="2021" name="J. Hered.">
        <title>A chromosome-level genome assembly of the parasitoid wasp, Cotesia glomerata (Hymenoptera: Braconidae).</title>
        <authorList>
            <person name="Pinto B.J."/>
            <person name="Weis J.J."/>
            <person name="Gamble T."/>
            <person name="Ode P.J."/>
            <person name="Paul R."/>
            <person name="Zaspel J.M."/>
        </authorList>
    </citation>
    <scope>NUCLEOTIDE SEQUENCE [LARGE SCALE GENOMIC DNA]</scope>
    <source>
        <strain evidence="1">CgM1</strain>
    </source>
</reference>
<dbReference type="Proteomes" id="UP000826195">
    <property type="component" value="Unassembled WGS sequence"/>
</dbReference>
<comment type="caution">
    <text evidence="1">The sequence shown here is derived from an EMBL/GenBank/DDBJ whole genome shotgun (WGS) entry which is preliminary data.</text>
</comment>
<proteinExistence type="predicted"/>
<protein>
    <submittedName>
        <fullName evidence="1">Uncharacterized protein</fullName>
    </submittedName>
</protein>
<dbReference type="EMBL" id="JAHXZJ010001864">
    <property type="protein sequence ID" value="KAH0550057.1"/>
    <property type="molecule type" value="Genomic_DNA"/>
</dbReference>
<sequence length="215" mass="24810">MRYNSYTRYNSSRIVTNAKRCSSILRALVAYPNDFITFLDAPSEQSGYQFKEPLANPVSKRLIAYPSAWAPSRTNISKEPAYSPEQRSNLQLRYAYYVVYTILYGQYAEFKERWTAFRGNSSGSGSLFCSQDSISRSRSTTAVLVFSWSKLYLHNFILLFVQPYNAYWHHIPGIWLPPPDFLAHSYLKLHFESSNPACTVPVSLYDNSETFTNHM</sequence>